<gene>
    <name evidence="2" type="ORF">Salat_0194800</name>
</gene>
<reference evidence="2" key="1">
    <citation type="submission" date="2020-06" db="EMBL/GenBank/DDBJ databases">
        <authorList>
            <person name="Li T."/>
            <person name="Hu X."/>
            <person name="Zhang T."/>
            <person name="Song X."/>
            <person name="Zhang H."/>
            <person name="Dai N."/>
            <person name="Sheng W."/>
            <person name="Hou X."/>
            <person name="Wei L."/>
        </authorList>
    </citation>
    <scope>NUCLEOTIDE SEQUENCE</scope>
    <source>
        <strain evidence="2">3651</strain>
        <tissue evidence="2">Leaf</tissue>
    </source>
</reference>
<reference evidence="2" key="2">
    <citation type="journal article" date="2024" name="Plant">
        <title>Genomic evolution and insights into agronomic trait innovations of Sesamum species.</title>
        <authorList>
            <person name="Miao H."/>
            <person name="Wang L."/>
            <person name="Qu L."/>
            <person name="Liu H."/>
            <person name="Sun Y."/>
            <person name="Le M."/>
            <person name="Wang Q."/>
            <person name="Wei S."/>
            <person name="Zheng Y."/>
            <person name="Lin W."/>
            <person name="Duan Y."/>
            <person name="Cao H."/>
            <person name="Xiong S."/>
            <person name="Wang X."/>
            <person name="Wei L."/>
            <person name="Li C."/>
            <person name="Ma Q."/>
            <person name="Ju M."/>
            <person name="Zhao R."/>
            <person name="Li G."/>
            <person name="Mu C."/>
            <person name="Tian Q."/>
            <person name="Mei H."/>
            <person name="Zhang T."/>
            <person name="Gao T."/>
            <person name="Zhang H."/>
        </authorList>
    </citation>
    <scope>NUCLEOTIDE SEQUENCE</scope>
    <source>
        <strain evidence="2">3651</strain>
    </source>
</reference>
<name>A0AAE2CXX9_9LAMI</name>
<feature type="region of interest" description="Disordered" evidence="1">
    <location>
        <begin position="124"/>
        <end position="145"/>
    </location>
</feature>
<evidence type="ECO:0000256" key="1">
    <source>
        <dbReference type="SAM" id="MobiDB-lite"/>
    </source>
</evidence>
<dbReference type="AlphaFoldDB" id="A0AAE2CXX9"/>
<dbReference type="EMBL" id="JACGWO010000001">
    <property type="protein sequence ID" value="KAK4438603.1"/>
    <property type="molecule type" value="Genomic_DNA"/>
</dbReference>
<proteinExistence type="predicted"/>
<keyword evidence="3" id="KW-1185">Reference proteome</keyword>
<protein>
    <submittedName>
        <fullName evidence="2">Uncharacterized protein</fullName>
    </submittedName>
</protein>
<accession>A0AAE2CXX9</accession>
<dbReference type="Proteomes" id="UP001293254">
    <property type="component" value="Unassembled WGS sequence"/>
</dbReference>
<evidence type="ECO:0000313" key="2">
    <source>
        <dbReference type="EMBL" id="KAK4438603.1"/>
    </source>
</evidence>
<sequence>MKQAVGRMDMQKWTQDLSEALKSFRRPKRLEVTAQWITPRPKSFSTSPSPQKIVVGIFCSRAKSPTTATIVRSPAFANSGSDQQDVGGALAGMGGTKPHVRGSNIVNAVREQKRHGALAICQWLRQPDGGGSGGSEDEVVPRGRG</sequence>
<comment type="caution">
    <text evidence="2">The sequence shown here is derived from an EMBL/GenBank/DDBJ whole genome shotgun (WGS) entry which is preliminary data.</text>
</comment>
<organism evidence="2 3">
    <name type="scientific">Sesamum alatum</name>
    <dbReference type="NCBI Taxonomy" id="300844"/>
    <lineage>
        <taxon>Eukaryota</taxon>
        <taxon>Viridiplantae</taxon>
        <taxon>Streptophyta</taxon>
        <taxon>Embryophyta</taxon>
        <taxon>Tracheophyta</taxon>
        <taxon>Spermatophyta</taxon>
        <taxon>Magnoliopsida</taxon>
        <taxon>eudicotyledons</taxon>
        <taxon>Gunneridae</taxon>
        <taxon>Pentapetalae</taxon>
        <taxon>asterids</taxon>
        <taxon>lamiids</taxon>
        <taxon>Lamiales</taxon>
        <taxon>Pedaliaceae</taxon>
        <taxon>Sesamum</taxon>
    </lineage>
</organism>
<evidence type="ECO:0000313" key="3">
    <source>
        <dbReference type="Proteomes" id="UP001293254"/>
    </source>
</evidence>